<evidence type="ECO:0000256" key="1">
    <source>
        <dbReference type="ARBA" id="ARBA00023015"/>
    </source>
</evidence>
<feature type="compositionally biased region" description="Low complexity" evidence="4">
    <location>
        <begin position="127"/>
        <end position="138"/>
    </location>
</feature>
<evidence type="ECO:0000256" key="2">
    <source>
        <dbReference type="ARBA" id="ARBA00023125"/>
    </source>
</evidence>
<evidence type="ECO:0000256" key="4">
    <source>
        <dbReference type="SAM" id="MobiDB-lite"/>
    </source>
</evidence>
<sequence>MRNPRSPWPFTARTEELDRARRNLAAGRRGVVVTGAAGSGRSRLAAEAVSALEAVIEAVTGPATTSATTSMTGPVTGPVQAWITGTPDTLDTPLAAFAHLLSRPSRRAGLPVTRDSAKHPGSPPLSPSLAGSSPRPAGLLCPPDPAEALDGIRVLVVDDAHLLDDSSAALVHRLALRGRTRLLVTVREGLPVPEDVSRLWKENLLPRVTLAPMTEGECGELLSRAVGGYVDTLTVRRLHRASRGDLRLLRELVVAVHAGGDLSNVSGTWTWRGTPPMTARVRELVEDTIRDVDGEEREALELIASGRPLRLVMSGELPQPVMSAPPASNASGTPSAPPTPGTPSGPTAARRLSDPTASGTPLERATSGEPPDRGAAGTPNTLDTSNTPDTSGTPDSGTAFGVLERLRTKGLVVVDDRLSIRLAHPLHGPVLRAAAKRSGTGGPSGTPRLSRASVTATALADECEELADRAYTGRLSEIPRGTGERIAEDDTGWDEPAMPEFCARRARIARLRGETREAVAWSREGLRRSPHHRACLAELAHASAYLGDLTTARQALSRGPAAGGDARARVRPTARPRPPASSTPPESAGDARSWDLAAERARTWTLAAEGDLDGALRSALRAAGDDPRDDDLFALHDVVRLGTPELVVGRLGELADRAEGDLAPLLARHARALAGRDGEALDQVARGLADLGLMLHAAEAFAHAALVHEDRRASQSSRNRASALAGACQGARSSALVNLALPRLTARQRQIVSLAAAGLTNRQIAEQLTVSIRTVANHLCDAYARLGSSDRAGLGRLFTVG</sequence>
<evidence type="ECO:0000313" key="7">
    <source>
        <dbReference type="Proteomes" id="UP001589610"/>
    </source>
</evidence>
<dbReference type="InterPro" id="IPR016032">
    <property type="entry name" value="Sig_transdc_resp-reg_C-effctor"/>
</dbReference>
<feature type="compositionally biased region" description="Polar residues" evidence="4">
    <location>
        <begin position="378"/>
        <end position="396"/>
    </location>
</feature>
<dbReference type="PANTHER" id="PTHR44688">
    <property type="entry name" value="DNA-BINDING TRANSCRIPTIONAL ACTIVATOR DEVR_DOSR"/>
    <property type="match status" value="1"/>
</dbReference>
<name>A0ABV5THK1_9ACTN</name>
<feature type="region of interest" description="Disordered" evidence="4">
    <location>
        <begin position="318"/>
        <end position="401"/>
    </location>
</feature>
<evidence type="ECO:0000313" key="6">
    <source>
        <dbReference type="EMBL" id="MFB9677575.1"/>
    </source>
</evidence>
<comment type="caution">
    <text evidence="6">The sequence shown here is derived from an EMBL/GenBank/DDBJ whole genome shotgun (WGS) entry which is preliminary data.</text>
</comment>
<dbReference type="SMART" id="SM00421">
    <property type="entry name" value="HTH_LUXR"/>
    <property type="match status" value="1"/>
</dbReference>
<feature type="region of interest" description="Disordered" evidence="4">
    <location>
        <begin position="557"/>
        <end position="593"/>
    </location>
</feature>
<keyword evidence="7" id="KW-1185">Reference proteome</keyword>
<dbReference type="PROSITE" id="PS50043">
    <property type="entry name" value="HTH_LUXR_2"/>
    <property type="match status" value="1"/>
</dbReference>
<dbReference type="RefSeq" id="WP_386158235.1">
    <property type="nucleotide sequence ID" value="NZ_JBHMBS010000008.1"/>
</dbReference>
<proteinExistence type="predicted"/>
<dbReference type="SUPFAM" id="SSF52540">
    <property type="entry name" value="P-loop containing nucleoside triphosphate hydrolases"/>
    <property type="match status" value="1"/>
</dbReference>
<feature type="domain" description="HTH luxR-type" evidence="5">
    <location>
        <begin position="737"/>
        <end position="801"/>
    </location>
</feature>
<organism evidence="6 7">
    <name type="scientific">Streptosporangium vulgare</name>
    <dbReference type="NCBI Taxonomy" id="46190"/>
    <lineage>
        <taxon>Bacteria</taxon>
        <taxon>Bacillati</taxon>
        <taxon>Actinomycetota</taxon>
        <taxon>Actinomycetes</taxon>
        <taxon>Streptosporangiales</taxon>
        <taxon>Streptosporangiaceae</taxon>
        <taxon>Streptosporangium</taxon>
    </lineage>
</organism>
<gene>
    <name evidence="6" type="ORF">ACFFRH_19010</name>
</gene>
<keyword evidence="1" id="KW-0805">Transcription regulation</keyword>
<dbReference type="EMBL" id="JBHMBS010000008">
    <property type="protein sequence ID" value="MFB9677575.1"/>
    <property type="molecule type" value="Genomic_DNA"/>
</dbReference>
<dbReference type="CDD" id="cd06170">
    <property type="entry name" value="LuxR_C_like"/>
    <property type="match status" value="1"/>
</dbReference>
<reference evidence="6 7" key="1">
    <citation type="submission" date="2024-09" db="EMBL/GenBank/DDBJ databases">
        <authorList>
            <person name="Sun Q."/>
            <person name="Mori K."/>
        </authorList>
    </citation>
    <scope>NUCLEOTIDE SEQUENCE [LARGE SCALE GENOMIC DNA]</scope>
    <source>
        <strain evidence="6 7">JCM 3028</strain>
    </source>
</reference>
<dbReference type="InterPro" id="IPR027417">
    <property type="entry name" value="P-loop_NTPase"/>
</dbReference>
<keyword evidence="3" id="KW-0804">Transcription</keyword>
<dbReference type="Proteomes" id="UP001589610">
    <property type="component" value="Unassembled WGS sequence"/>
</dbReference>
<dbReference type="PRINTS" id="PR00038">
    <property type="entry name" value="HTHLUXR"/>
</dbReference>
<dbReference type="SUPFAM" id="SSF48452">
    <property type="entry name" value="TPR-like"/>
    <property type="match status" value="1"/>
</dbReference>
<dbReference type="Pfam" id="PF00196">
    <property type="entry name" value="GerE"/>
    <property type="match status" value="1"/>
</dbReference>
<evidence type="ECO:0000256" key="3">
    <source>
        <dbReference type="ARBA" id="ARBA00023163"/>
    </source>
</evidence>
<dbReference type="InterPro" id="IPR011990">
    <property type="entry name" value="TPR-like_helical_dom_sf"/>
</dbReference>
<dbReference type="PANTHER" id="PTHR44688:SF16">
    <property type="entry name" value="DNA-BINDING TRANSCRIPTIONAL ACTIVATOR DEVR_DOSR"/>
    <property type="match status" value="1"/>
</dbReference>
<accession>A0ABV5THK1</accession>
<feature type="compositionally biased region" description="Low complexity" evidence="4">
    <location>
        <begin position="324"/>
        <end position="334"/>
    </location>
</feature>
<protein>
    <submittedName>
        <fullName evidence="6">LuxR C-terminal-related transcriptional regulator</fullName>
    </submittedName>
</protein>
<feature type="region of interest" description="Disordered" evidence="4">
    <location>
        <begin position="108"/>
        <end position="138"/>
    </location>
</feature>
<dbReference type="InterPro" id="IPR036388">
    <property type="entry name" value="WH-like_DNA-bd_sf"/>
</dbReference>
<dbReference type="Gene3D" id="1.10.10.10">
    <property type="entry name" value="Winged helix-like DNA-binding domain superfamily/Winged helix DNA-binding domain"/>
    <property type="match status" value="1"/>
</dbReference>
<dbReference type="InterPro" id="IPR000792">
    <property type="entry name" value="Tscrpt_reg_LuxR_C"/>
</dbReference>
<keyword evidence="2" id="KW-0238">DNA-binding</keyword>
<dbReference type="SUPFAM" id="SSF46894">
    <property type="entry name" value="C-terminal effector domain of the bipartite response regulators"/>
    <property type="match status" value="1"/>
</dbReference>
<evidence type="ECO:0000259" key="5">
    <source>
        <dbReference type="PROSITE" id="PS50043"/>
    </source>
</evidence>